<gene>
    <name evidence="2" type="ORF">ACFQE5_20125</name>
</gene>
<name>A0ABW1J7V3_9PSEU</name>
<evidence type="ECO:0000313" key="3">
    <source>
        <dbReference type="Proteomes" id="UP001596302"/>
    </source>
</evidence>
<dbReference type="CDD" id="cd07043">
    <property type="entry name" value="STAS_anti-anti-sigma_factors"/>
    <property type="match status" value="1"/>
</dbReference>
<sequence>MAILDRHTRGASTDPTELIISSVQPDRDHALLTVTGGLGSAATAELAQRVEGLLVGGARYLVVDLSQAQGMHPEVITLLSATGRRLMADRGWLKLSGIGPAVLEELDEASLPDLFALYQAAVARSGPNGARSRGTAQHCVA</sequence>
<dbReference type="InterPro" id="IPR002645">
    <property type="entry name" value="STAS_dom"/>
</dbReference>
<evidence type="ECO:0000313" key="2">
    <source>
        <dbReference type="EMBL" id="MFC5996517.1"/>
    </source>
</evidence>
<dbReference type="Gene3D" id="3.30.750.24">
    <property type="entry name" value="STAS domain"/>
    <property type="match status" value="1"/>
</dbReference>
<proteinExistence type="predicted"/>
<comment type="caution">
    <text evidence="2">The sequence shown here is derived from an EMBL/GenBank/DDBJ whole genome shotgun (WGS) entry which is preliminary data.</text>
</comment>
<dbReference type="RefSeq" id="WP_379587239.1">
    <property type="nucleotide sequence ID" value="NZ_JBHSQW010000041.1"/>
</dbReference>
<accession>A0ABW1J7V3</accession>
<dbReference type="Proteomes" id="UP001596302">
    <property type="component" value="Unassembled WGS sequence"/>
</dbReference>
<feature type="domain" description="STAS" evidence="1">
    <location>
        <begin position="28"/>
        <end position="119"/>
    </location>
</feature>
<evidence type="ECO:0000259" key="1">
    <source>
        <dbReference type="Pfam" id="PF01740"/>
    </source>
</evidence>
<reference evidence="3" key="1">
    <citation type="journal article" date="2019" name="Int. J. Syst. Evol. Microbiol.">
        <title>The Global Catalogue of Microorganisms (GCM) 10K type strain sequencing project: providing services to taxonomists for standard genome sequencing and annotation.</title>
        <authorList>
            <consortium name="The Broad Institute Genomics Platform"/>
            <consortium name="The Broad Institute Genome Sequencing Center for Infectious Disease"/>
            <person name="Wu L."/>
            <person name="Ma J."/>
        </authorList>
    </citation>
    <scope>NUCLEOTIDE SEQUENCE [LARGE SCALE GENOMIC DNA]</scope>
    <source>
        <strain evidence="3">CCM 8391</strain>
    </source>
</reference>
<protein>
    <submittedName>
        <fullName evidence="2">STAS domain-containing protein</fullName>
    </submittedName>
</protein>
<dbReference type="InterPro" id="IPR036513">
    <property type="entry name" value="STAS_dom_sf"/>
</dbReference>
<organism evidence="2 3">
    <name type="scientific">Pseudonocardia hispaniensis</name>
    <dbReference type="NCBI Taxonomy" id="904933"/>
    <lineage>
        <taxon>Bacteria</taxon>
        <taxon>Bacillati</taxon>
        <taxon>Actinomycetota</taxon>
        <taxon>Actinomycetes</taxon>
        <taxon>Pseudonocardiales</taxon>
        <taxon>Pseudonocardiaceae</taxon>
        <taxon>Pseudonocardia</taxon>
    </lineage>
</organism>
<dbReference type="EMBL" id="JBHSQW010000041">
    <property type="protein sequence ID" value="MFC5996517.1"/>
    <property type="molecule type" value="Genomic_DNA"/>
</dbReference>
<dbReference type="Pfam" id="PF01740">
    <property type="entry name" value="STAS"/>
    <property type="match status" value="1"/>
</dbReference>
<dbReference type="SUPFAM" id="SSF52091">
    <property type="entry name" value="SpoIIaa-like"/>
    <property type="match status" value="1"/>
</dbReference>
<keyword evidence="3" id="KW-1185">Reference proteome</keyword>